<reference evidence="5 6" key="2">
    <citation type="journal article" date="2015" name="J. Bacteriol.">
        <title>Genomic, proteomic, and biochemical analysis of the organohalide respiratory pathway in Desulfitobacterium dehalogenans.</title>
        <authorList>
            <person name="Kruse T."/>
            <person name="van de Pas B.A."/>
            <person name="Atteia A."/>
            <person name="Krab K."/>
            <person name="Hagen W.R."/>
            <person name="Goodwin L."/>
            <person name="Chain P."/>
            <person name="Boeren S."/>
            <person name="Maphosa F."/>
            <person name="Schraa G."/>
            <person name="de Vos W.M."/>
            <person name="van der Oost J."/>
            <person name="Smidt H."/>
            <person name="Stams A.J."/>
        </authorList>
    </citation>
    <scope>NUCLEOTIDE SEQUENCE [LARGE SCALE GENOMIC DNA]</scope>
    <source>
        <strain evidence="6">ATCC 51507 / DSM 9161 / JW/IU-DC1</strain>
    </source>
</reference>
<protein>
    <submittedName>
        <fullName evidence="5">Putative transcriptional regulator</fullName>
    </submittedName>
</protein>
<dbReference type="STRING" id="756499.Desde_1537"/>
<evidence type="ECO:0000259" key="4">
    <source>
        <dbReference type="PROSITE" id="PS51118"/>
    </source>
</evidence>
<dbReference type="eggNOG" id="COG1733">
    <property type="taxonomic scope" value="Bacteria"/>
</dbReference>
<keyword evidence="2" id="KW-0238">DNA-binding</keyword>
<keyword evidence="6" id="KW-1185">Reference proteome</keyword>
<proteinExistence type="predicted"/>
<dbReference type="SUPFAM" id="SSF46785">
    <property type="entry name" value="Winged helix' DNA-binding domain"/>
    <property type="match status" value="1"/>
</dbReference>
<dbReference type="AlphaFoldDB" id="I4A7L1"/>
<dbReference type="PANTHER" id="PTHR33204:SF29">
    <property type="entry name" value="TRANSCRIPTIONAL REGULATOR"/>
    <property type="match status" value="1"/>
</dbReference>
<dbReference type="KEGG" id="ddh:Desde_1537"/>
<evidence type="ECO:0000256" key="3">
    <source>
        <dbReference type="ARBA" id="ARBA00023163"/>
    </source>
</evidence>
<dbReference type="PANTHER" id="PTHR33204">
    <property type="entry name" value="TRANSCRIPTIONAL REGULATOR, MARR FAMILY"/>
    <property type="match status" value="1"/>
</dbReference>
<dbReference type="InterPro" id="IPR036390">
    <property type="entry name" value="WH_DNA-bd_sf"/>
</dbReference>
<reference evidence="6" key="1">
    <citation type="submission" date="2012-06" db="EMBL/GenBank/DDBJ databases">
        <title>Complete sequence of Desulfitobacterium dehalogenans ATCC 51507.</title>
        <authorList>
            <person name="Lucas S."/>
            <person name="Han J."/>
            <person name="Lapidus A."/>
            <person name="Cheng J.-F."/>
            <person name="Goodwin L."/>
            <person name="Pitluck S."/>
            <person name="Peters L."/>
            <person name="Ovchinnikova G."/>
            <person name="Teshima H."/>
            <person name="Detter J.C."/>
            <person name="Han C."/>
            <person name="Tapia R."/>
            <person name="Land M."/>
            <person name="Hauser L."/>
            <person name="Kyrpides N."/>
            <person name="Ivanova N."/>
            <person name="Pagani I."/>
            <person name="Kruse T."/>
            <person name="de Vos W.M."/>
            <person name="Smidt H."/>
            <person name="Woyke T."/>
        </authorList>
    </citation>
    <scope>NUCLEOTIDE SEQUENCE [LARGE SCALE GENOMIC DNA]</scope>
    <source>
        <strain evidence="6">ATCC 51507 / DSM 9161 / JW/IU-DC1</strain>
    </source>
</reference>
<evidence type="ECO:0000313" key="5">
    <source>
        <dbReference type="EMBL" id="AFL99945.1"/>
    </source>
</evidence>
<keyword evidence="1" id="KW-0805">Transcription regulation</keyword>
<feature type="domain" description="HTH hxlR-type" evidence="4">
    <location>
        <begin position="10"/>
        <end position="108"/>
    </location>
</feature>
<dbReference type="Proteomes" id="UP000006053">
    <property type="component" value="Chromosome"/>
</dbReference>
<dbReference type="RefSeq" id="WP_014793435.1">
    <property type="nucleotide sequence ID" value="NC_018017.1"/>
</dbReference>
<dbReference type="HOGENOM" id="CLU_111585_5_3_9"/>
<keyword evidence="3" id="KW-0804">Transcription</keyword>
<dbReference type="GO" id="GO:0003677">
    <property type="term" value="F:DNA binding"/>
    <property type="evidence" value="ECO:0007669"/>
    <property type="project" value="UniProtKB-KW"/>
</dbReference>
<evidence type="ECO:0000256" key="1">
    <source>
        <dbReference type="ARBA" id="ARBA00023015"/>
    </source>
</evidence>
<dbReference type="PROSITE" id="PS51118">
    <property type="entry name" value="HTH_HXLR"/>
    <property type="match status" value="1"/>
</dbReference>
<sequence length="108" mass="12954">MDFESKYGNCPIYYTITKMDGKWKWLILYKLYKLNIIRYNKLRDELQPIAHRTLSNQLKELAEDGLIHREQYNEVPPKVEYSLTEKGKTLIPILELMSEWGRNSMKNN</sequence>
<organism evidence="5 6">
    <name type="scientific">Desulfitobacterium dehalogenans (strain ATCC 51507 / DSM 9161 / JW/IU-DC1)</name>
    <dbReference type="NCBI Taxonomy" id="756499"/>
    <lineage>
        <taxon>Bacteria</taxon>
        <taxon>Bacillati</taxon>
        <taxon>Bacillota</taxon>
        <taxon>Clostridia</taxon>
        <taxon>Eubacteriales</taxon>
        <taxon>Desulfitobacteriaceae</taxon>
        <taxon>Desulfitobacterium</taxon>
    </lineage>
</organism>
<evidence type="ECO:0000313" key="6">
    <source>
        <dbReference type="Proteomes" id="UP000006053"/>
    </source>
</evidence>
<accession>I4A7L1</accession>
<dbReference type="Pfam" id="PF01638">
    <property type="entry name" value="HxlR"/>
    <property type="match status" value="1"/>
</dbReference>
<name>I4A7L1_DESDJ</name>
<evidence type="ECO:0000256" key="2">
    <source>
        <dbReference type="ARBA" id="ARBA00023125"/>
    </source>
</evidence>
<dbReference type="OrthoDB" id="9791143at2"/>
<dbReference type="InterPro" id="IPR036388">
    <property type="entry name" value="WH-like_DNA-bd_sf"/>
</dbReference>
<gene>
    <name evidence="5" type="ordered locus">Desde_1537</name>
</gene>
<dbReference type="Gene3D" id="1.10.10.10">
    <property type="entry name" value="Winged helix-like DNA-binding domain superfamily/Winged helix DNA-binding domain"/>
    <property type="match status" value="1"/>
</dbReference>
<dbReference type="EMBL" id="CP003348">
    <property type="protein sequence ID" value="AFL99945.1"/>
    <property type="molecule type" value="Genomic_DNA"/>
</dbReference>
<dbReference type="InterPro" id="IPR002577">
    <property type="entry name" value="HTH_HxlR"/>
</dbReference>